<name>A0A1A6AB96_9TREE</name>
<feature type="compositionally biased region" description="Polar residues" evidence="1">
    <location>
        <begin position="434"/>
        <end position="449"/>
    </location>
</feature>
<dbReference type="EMBL" id="KI894028">
    <property type="protein sequence ID" value="OBR87329.1"/>
    <property type="molecule type" value="Genomic_DNA"/>
</dbReference>
<protein>
    <submittedName>
        <fullName evidence="2">Uncharacterized protein</fullName>
    </submittedName>
</protein>
<evidence type="ECO:0000313" key="2">
    <source>
        <dbReference type="EMBL" id="OBR87329.1"/>
    </source>
</evidence>
<organism evidence="2">
    <name type="scientific">Kwoniella dejecticola CBS 10117</name>
    <dbReference type="NCBI Taxonomy" id="1296121"/>
    <lineage>
        <taxon>Eukaryota</taxon>
        <taxon>Fungi</taxon>
        <taxon>Dikarya</taxon>
        <taxon>Basidiomycota</taxon>
        <taxon>Agaricomycotina</taxon>
        <taxon>Tremellomycetes</taxon>
        <taxon>Tremellales</taxon>
        <taxon>Cryptococcaceae</taxon>
        <taxon>Kwoniella</taxon>
    </lineage>
</organism>
<evidence type="ECO:0000313" key="3">
    <source>
        <dbReference type="EMBL" id="WWC59766.1"/>
    </source>
</evidence>
<dbReference type="GeneID" id="28965230"/>
<gene>
    <name evidence="2" type="ORF">I303_01531</name>
    <name evidence="3" type="ORF">I303_102328</name>
</gene>
<keyword evidence="4" id="KW-1185">Reference proteome</keyword>
<sequence>MSNIEDPEERRLWQNVMNSLQDEPTELHNAFTPTQANVGQMSYEPRSPAPGPSYRDGDTVDFAWTTWVQDNPSSVHDTAADVEIIDVPMLDDASWAAPSQMDTQDTLPYSESSLPVRHFEQPSLSNVPLGSDSSTDTQQGEADDRQHSIQAVLALMNNVGFTQTFRGADESRTLSKVYDTIAALQANESHSKLAATRPQMVIFAEKVSTYQPDLTLTMNSIVRTYYWTETQDRSLEYLHGIISPNCPGIPTKDKVRYQRVQRALANIRSTAAGRAVDLHISVPLIVQTLDEVDALFRETPNLPESVEHVKQICATVYTVTTMSQARSGADSLLTNEYFKRLLKIVEDRKERKEITSFLESMKTLQDPSERMEYPRNVKNFLARVSSNQQRTATSVTAIKNEMARQESMCQSGSAPDSIMPVKAGDATSVKQEDNTGTDSRVATNQTGSRGFSEEASAVGGMSDYSAGHLDGVDTRHTSTVKTEVQSEDPKVKEEEE</sequence>
<dbReference type="EMBL" id="CP144531">
    <property type="protein sequence ID" value="WWC59766.1"/>
    <property type="molecule type" value="Genomic_DNA"/>
</dbReference>
<accession>A0A1A6AB96</accession>
<reference evidence="2" key="1">
    <citation type="submission" date="2013-07" db="EMBL/GenBank/DDBJ databases">
        <title>The Genome Sequence of Cryptococcus dejecticola CBS10117.</title>
        <authorList>
            <consortium name="The Broad Institute Genome Sequencing Platform"/>
            <person name="Cuomo C."/>
            <person name="Litvintseva A."/>
            <person name="Chen Y."/>
            <person name="Heitman J."/>
            <person name="Sun S."/>
            <person name="Springer D."/>
            <person name="Dromer F."/>
            <person name="Young S.K."/>
            <person name="Zeng Q."/>
            <person name="Gargeya S."/>
            <person name="Fitzgerald M."/>
            <person name="Abouelleil A."/>
            <person name="Alvarado L."/>
            <person name="Berlin A.M."/>
            <person name="Chapman S.B."/>
            <person name="Dewar J."/>
            <person name="Goldberg J."/>
            <person name="Griggs A."/>
            <person name="Gujja S."/>
            <person name="Hansen M."/>
            <person name="Howarth C."/>
            <person name="Imamovic A."/>
            <person name="Larimer J."/>
            <person name="McCowan C."/>
            <person name="Murphy C."/>
            <person name="Pearson M."/>
            <person name="Priest M."/>
            <person name="Roberts A."/>
            <person name="Saif S."/>
            <person name="Shea T."/>
            <person name="Sykes S."/>
            <person name="Wortman J."/>
            <person name="Nusbaum C."/>
            <person name="Birren B."/>
        </authorList>
    </citation>
    <scope>NUCLEOTIDE SEQUENCE [LARGE SCALE GENOMIC DNA]</scope>
    <source>
        <strain evidence="2">CBS 10117</strain>
    </source>
</reference>
<dbReference type="VEuPathDB" id="FungiDB:I303_01531"/>
<dbReference type="KEGG" id="kdj:28965230"/>
<reference evidence="3" key="2">
    <citation type="submission" date="2013-07" db="EMBL/GenBank/DDBJ databases">
        <authorList>
            <consortium name="The Broad Institute Genome Sequencing Platform"/>
            <person name="Cuomo C."/>
            <person name="Litvintseva A."/>
            <person name="Chen Y."/>
            <person name="Heitman J."/>
            <person name="Sun S."/>
            <person name="Springer D."/>
            <person name="Dromer F."/>
            <person name="Young S.K."/>
            <person name="Zeng Q."/>
            <person name="Gargeya S."/>
            <person name="Fitzgerald M."/>
            <person name="Abouelleil A."/>
            <person name="Alvarado L."/>
            <person name="Berlin A.M."/>
            <person name="Chapman S.B."/>
            <person name="Dewar J."/>
            <person name="Goldberg J."/>
            <person name="Griggs A."/>
            <person name="Gujja S."/>
            <person name="Hansen M."/>
            <person name="Howarth C."/>
            <person name="Imamovic A."/>
            <person name="Larimer J."/>
            <person name="McCowan C."/>
            <person name="Murphy C."/>
            <person name="Pearson M."/>
            <person name="Priest M."/>
            <person name="Roberts A."/>
            <person name="Saif S."/>
            <person name="Shea T."/>
            <person name="Sykes S."/>
            <person name="Wortman J."/>
            <person name="Nusbaum C."/>
            <person name="Birren B."/>
        </authorList>
    </citation>
    <scope>NUCLEOTIDE SEQUENCE</scope>
    <source>
        <strain evidence="3">CBS 10117</strain>
    </source>
</reference>
<evidence type="ECO:0000256" key="1">
    <source>
        <dbReference type="SAM" id="MobiDB-lite"/>
    </source>
</evidence>
<feature type="compositionally biased region" description="Basic and acidic residues" evidence="1">
    <location>
        <begin position="487"/>
        <end position="496"/>
    </location>
</feature>
<feature type="region of interest" description="Disordered" evidence="1">
    <location>
        <begin position="404"/>
        <end position="496"/>
    </location>
</feature>
<dbReference type="RefSeq" id="XP_018265171.1">
    <property type="nucleotide sequence ID" value="XM_018404890.1"/>
</dbReference>
<proteinExistence type="predicted"/>
<dbReference type="Proteomes" id="UP000078595">
    <property type="component" value="Chromosome 2"/>
</dbReference>
<dbReference type="AlphaFoldDB" id="A0A1A6AB96"/>
<reference evidence="3" key="3">
    <citation type="submission" date="2024-02" db="EMBL/GenBank/DDBJ databases">
        <title>Comparative genomics of Cryptococcus and Kwoniella reveals pathogenesis evolution and contrasting modes of karyotype evolution via chromosome fusion or intercentromeric recombination.</title>
        <authorList>
            <person name="Coelho M.A."/>
            <person name="David-Palma M."/>
            <person name="Shea T."/>
            <person name="Bowers K."/>
            <person name="McGinley-Smith S."/>
            <person name="Mohammad A.W."/>
            <person name="Gnirke A."/>
            <person name="Yurkov A.M."/>
            <person name="Nowrousian M."/>
            <person name="Sun S."/>
            <person name="Cuomo C.A."/>
            <person name="Heitman J."/>
        </authorList>
    </citation>
    <scope>NUCLEOTIDE SEQUENCE</scope>
    <source>
        <strain evidence="3">CBS 10117</strain>
    </source>
</reference>
<feature type="compositionally biased region" description="Polar residues" evidence="1">
    <location>
        <begin position="122"/>
        <end position="140"/>
    </location>
</feature>
<evidence type="ECO:0000313" key="4">
    <source>
        <dbReference type="Proteomes" id="UP000078595"/>
    </source>
</evidence>
<feature type="region of interest" description="Disordered" evidence="1">
    <location>
        <begin position="122"/>
        <end position="146"/>
    </location>
</feature>